<gene>
    <name evidence="8" type="ORF">HMPREF1536_03569</name>
</gene>
<comment type="subcellular location">
    <subcellularLocation>
        <location evidence="1">Cell outer membrane</location>
    </subcellularLocation>
</comment>
<dbReference type="RefSeq" id="WP_028726777.1">
    <property type="nucleotide sequence ID" value="NZ_AUAE01000010.1"/>
</dbReference>
<dbReference type="HOGENOM" id="CLU_015553_0_2_10"/>
<dbReference type="Gene3D" id="1.25.40.390">
    <property type="match status" value="1"/>
</dbReference>
<dbReference type="GO" id="GO:0009279">
    <property type="term" value="C:cell outer membrane"/>
    <property type="evidence" value="ECO:0007669"/>
    <property type="project" value="UniProtKB-SubCell"/>
</dbReference>
<dbReference type="PROSITE" id="PS51257">
    <property type="entry name" value="PROKAR_LIPOPROTEIN"/>
    <property type="match status" value="1"/>
</dbReference>
<name>A0A0F5J8B6_9BACT</name>
<keyword evidence="5" id="KW-0998">Cell outer membrane</keyword>
<comment type="similarity">
    <text evidence="2">Belongs to the SusD family.</text>
</comment>
<dbReference type="STRING" id="1203610.HMPREF1536_03569"/>
<keyword evidence="4" id="KW-0472">Membrane</keyword>
<keyword evidence="3 6" id="KW-0732">Signal</keyword>
<evidence type="ECO:0000259" key="7">
    <source>
        <dbReference type="Pfam" id="PF07980"/>
    </source>
</evidence>
<evidence type="ECO:0000256" key="5">
    <source>
        <dbReference type="ARBA" id="ARBA00023237"/>
    </source>
</evidence>
<dbReference type="PATRIC" id="fig|1203610.3.peg.3638"/>
<evidence type="ECO:0000256" key="4">
    <source>
        <dbReference type="ARBA" id="ARBA00023136"/>
    </source>
</evidence>
<proteinExistence type="inferred from homology"/>
<feature type="domain" description="RagB/SusD" evidence="7">
    <location>
        <begin position="265"/>
        <end position="620"/>
    </location>
</feature>
<dbReference type="Proteomes" id="UP000033035">
    <property type="component" value="Unassembled WGS sequence"/>
</dbReference>
<accession>A0A0F5J8B6</accession>
<comment type="caution">
    <text evidence="8">The sequence shown here is derived from an EMBL/GenBank/DDBJ whole genome shotgun (WGS) entry which is preliminary data.</text>
</comment>
<keyword evidence="9" id="KW-1185">Reference proteome</keyword>
<dbReference type="EMBL" id="AQHW01000017">
    <property type="protein sequence ID" value="KKB53988.1"/>
    <property type="molecule type" value="Genomic_DNA"/>
</dbReference>
<dbReference type="InterPro" id="IPR011990">
    <property type="entry name" value="TPR-like_helical_dom_sf"/>
</dbReference>
<sequence>MKLKNIVSLASLSILLGITSCNVLDTQPFESYDEATVWGSKSTADAFVTGTMSDIMYGYINGNQTTWEERTSNAVHSNGGIGFVREQLDRYTDVHDFKNQFSKIRRCNLIIEKAAEYQGQGLSESEAKDLTAKAKLLRALFYYQQARTMGRFVWIDKVLAPADTANAGLMMPTTKTTTESYTYILNDIDAALPDLPTAPKSGELSRNMAYAFKSEIALQAAAYETDANKKREWLKASIAAADAVEGASLASDFGNIFNEKDRYSNEIIFAIYRDKANTNTDHIVPLQNIMPNTNNDNLIKNGCGPLFQTNGGQPFIGWLWWAPTQNLVDCYDVIDEATGQGVPWTESSQFKNNITLTQGSAPAWTIEQEKAEVLFYGNAKGDKSVSEVMYNNRDARFYGTFAYDGCTWWNEDIYMTVNGNLWRKSNGGLGPHMGLTNYYWKKGVYNVDPRVLAGTPTDYHYVVTRYGRVLLNKAEAILWLAGMGEGNYADAVAICNQTRTVHGKLPAKQVTNLQEAWNFYKQERRCELPMENDYYWSLLRWGKHGGAANNGVAPGGKIAGFTEIPTYVEITKDRTSFYVGKVTHGDNDIREFREDRRYLLPIPQGQIDRNANLGPQNPGW</sequence>
<feature type="signal peptide" evidence="6">
    <location>
        <begin position="1"/>
        <end position="23"/>
    </location>
</feature>
<evidence type="ECO:0000256" key="2">
    <source>
        <dbReference type="ARBA" id="ARBA00006275"/>
    </source>
</evidence>
<feature type="chain" id="PRO_5002489790" description="RagB/SusD domain-containing protein" evidence="6">
    <location>
        <begin position="24"/>
        <end position="620"/>
    </location>
</feature>
<evidence type="ECO:0000313" key="8">
    <source>
        <dbReference type="EMBL" id="KKB53988.1"/>
    </source>
</evidence>
<reference evidence="8 9" key="1">
    <citation type="submission" date="2013-04" db="EMBL/GenBank/DDBJ databases">
        <title>The Genome Sequence of Parabacteroides gordonii DSM 23371.</title>
        <authorList>
            <consortium name="The Broad Institute Genomics Platform"/>
            <person name="Earl A."/>
            <person name="Ward D."/>
            <person name="Feldgarden M."/>
            <person name="Gevers D."/>
            <person name="Martens E."/>
            <person name="Sakamoto M."/>
            <person name="Benno Y."/>
            <person name="Suzuki N."/>
            <person name="Matsunaga N."/>
            <person name="Koshihara K."/>
            <person name="Seki M."/>
            <person name="Komiya H."/>
            <person name="Walker B."/>
            <person name="Young S."/>
            <person name="Zeng Q."/>
            <person name="Gargeya S."/>
            <person name="Fitzgerald M."/>
            <person name="Haas B."/>
            <person name="Abouelleil A."/>
            <person name="Allen A.W."/>
            <person name="Alvarado L."/>
            <person name="Arachchi H.M."/>
            <person name="Berlin A.M."/>
            <person name="Chapman S.B."/>
            <person name="Gainer-Dewar J."/>
            <person name="Goldberg J."/>
            <person name="Griggs A."/>
            <person name="Gujja S."/>
            <person name="Hansen M."/>
            <person name="Howarth C."/>
            <person name="Imamovic A."/>
            <person name="Ireland A."/>
            <person name="Larimer J."/>
            <person name="McCowan C."/>
            <person name="Murphy C."/>
            <person name="Pearson M."/>
            <person name="Poon T.W."/>
            <person name="Priest M."/>
            <person name="Roberts A."/>
            <person name="Saif S."/>
            <person name="Shea T."/>
            <person name="Sisk P."/>
            <person name="Sykes S."/>
            <person name="Wortman J."/>
            <person name="Nusbaum C."/>
            <person name="Birren B."/>
        </authorList>
    </citation>
    <scope>NUCLEOTIDE SEQUENCE [LARGE SCALE GENOMIC DNA]</scope>
    <source>
        <strain evidence="8 9">MS-1</strain>
    </source>
</reference>
<dbReference type="SUPFAM" id="SSF48452">
    <property type="entry name" value="TPR-like"/>
    <property type="match status" value="1"/>
</dbReference>
<evidence type="ECO:0000256" key="1">
    <source>
        <dbReference type="ARBA" id="ARBA00004442"/>
    </source>
</evidence>
<organism evidence="8 9">
    <name type="scientific">Parabacteroides gordonii MS-1 = DSM 23371</name>
    <dbReference type="NCBI Taxonomy" id="1203610"/>
    <lineage>
        <taxon>Bacteria</taxon>
        <taxon>Pseudomonadati</taxon>
        <taxon>Bacteroidota</taxon>
        <taxon>Bacteroidia</taxon>
        <taxon>Bacteroidales</taxon>
        <taxon>Tannerellaceae</taxon>
        <taxon>Parabacteroides</taxon>
    </lineage>
</organism>
<evidence type="ECO:0000313" key="9">
    <source>
        <dbReference type="Proteomes" id="UP000033035"/>
    </source>
</evidence>
<evidence type="ECO:0000256" key="6">
    <source>
        <dbReference type="SAM" id="SignalP"/>
    </source>
</evidence>
<dbReference type="AlphaFoldDB" id="A0A0F5J8B6"/>
<evidence type="ECO:0000256" key="3">
    <source>
        <dbReference type="ARBA" id="ARBA00022729"/>
    </source>
</evidence>
<protein>
    <recommendedName>
        <fullName evidence="7">RagB/SusD domain-containing protein</fullName>
    </recommendedName>
</protein>
<dbReference type="Pfam" id="PF07980">
    <property type="entry name" value="SusD_RagB"/>
    <property type="match status" value="1"/>
</dbReference>
<dbReference type="InterPro" id="IPR012944">
    <property type="entry name" value="SusD_RagB_dom"/>
</dbReference>